<dbReference type="CDD" id="cd02208">
    <property type="entry name" value="cupin_RmlC-like"/>
    <property type="match status" value="1"/>
</dbReference>
<keyword evidence="9" id="KW-1185">Reference proteome</keyword>
<dbReference type="EC" id="1.13.11.5" evidence="8"/>
<keyword evidence="5 8" id="KW-0560">Oxidoreductase</keyword>
<protein>
    <submittedName>
        <fullName evidence="8">Homogentisate 1,2-dioxygenase</fullName>
        <ecNumber evidence="8">1.13.11.5</ecNumber>
    </submittedName>
</protein>
<dbReference type="EMBL" id="JBEPSH010000005">
    <property type="protein sequence ID" value="MET4577712.1"/>
    <property type="molecule type" value="Genomic_DNA"/>
</dbReference>
<organism evidence="8 9">
    <name type="scientific">Ottowia thiooxydans</name>
    <dbReference type="NCBI Taxonomy" id="219182"/>
    <lineage>
        <taxon>Bacteria</taxon>
        <taxon>Pseudomonadati</taxon>
        <taxon>Pseudomonadota</taxon>
        <taxon>Betaproteobacteria</taxon>
        <taxon>Burkholderiales</taxon>
        <taxon>Comamonadaceae</taxon>
        <taxon>Ottowia</taxon>
    </lineage>
</organism>
<dbReference type="PANTHER" id="PTHR11056">
    <property type="entry name" value="HOMOGENTISATE 1,2-DIOXYGENASE"/>
    <property type="match status" value="1"/>
</dbReference>
<dbReference type="Gene3D" id="2.60.120.10">
    <property type="entry name" value="Jelly Rolls"/>
    <property type="match status" value="1"/>
</dbReference>
<evidence type="ECO:0000259" key="7">
    <source>
        <dbReference type="Pfam" id="PF20510"/>
    </source>
</evidence>
<keyword evidence="4" id="KW-0223">Dioxygenase</keyword>
<dbReference type="PANTHER" id="PTHR11056:SF0">
    <property type="entry name" value="HOMOGENTISATE 1,2-DIOXYGENASE"/>
    <property type="match status" value="1"/>
</dbReference>
<evidence type="ECO:0000256" key="2">
    <source>
        <dbReference type="ARBA" id="ARBA00007757"/>
    </source>
</evidence>
<dbReference type="Proteomes" id="UP001549320">
    <property type="component" value="Unassembled WGS sequence"/>
</dbReference>
<comment type="caution">
    <text evidence="8">The sequence shown here is derived from an EMBL/GenBank/DDBJ whole genome shotgun (WGS) entry which is preliminary data.</text>
</comment>
<evidence type="ECO:0000313" key="9">
    <source>
        <dbReference type="Proteomes" id="UP001549320"/>
    </source>
</evidence>
<name>A0ABV2Q9M4_9BURK</name>
<evidence type="ECO:0000256" key="6">
    <source>
        <dbReference type="ARBA" id="ARBA00023004"/>
    </source>
</evidence>
<comment type="similarity">
    <text evidence="2">Belongs to the homogentisate dioxygenase family.</text>
</comment>
<proteinExistence type="inferred from homology"/>
<dbReference type="GO" id="GO:0004411">
    <property type="term" value="F:homogentisate 1,2-dioxygenase activity"/>
    <property type="evidence" value="ECO:0007669"/>
    <property type="project" value="UniProtKB-EC"/>
</dbReference>
<comment type="cofactor">
    <cofactor evidence="1">
        <name>Fe cation</name>
        <dbReference type="ChEBI" id="CHEBI:24875"/>
    </cofactor>
</comment>
<evidence type="ECO:0000256" key="1">
    <source>
        <dbReference type="ARBA" id="ARBA00001962"/>
    </source>
</evidence>
<keyword evidence="3" id="KW-0479">Metal-binding</keyword>
<reference evidence="8 9" key="1">
    <citation type="submission" date="2024-06" db="EMBL/GenBank/DDBJ databases">
        <title>Sorghum-associated microbial communities from plants grown in Nebraska, USA.</title>
        <authorList>
            <person name="Schachtman D."/>
        </authorList>
    </citation>
    <scope>NUCLEOTIDE SEQUENCE [LARGE SCALE GENOMIC DNA]</scope>
    <source>
        <strain evidence="8 9">2709</strain>
    </source>
</reference>
<dbReference type="SUPFAM" id="SSF51182">
    <property type="entry name" value="RmlC-like cupins"/>
    <property type="match status" value="1"/>
</dbReference>
<dbReference type="Pfam" id="PF20510">
    <property type="entry name" value="HgmA_N"/>
    <property type="match status" value="1"/>
</dbReference>
<dbReference type="InterPro" id="IPR014710">
    <property type="entry name" value="RmlC-like_jellyroll"/>
</dbReference>
<gene>
    <name evidence="8" type="ORF">ABIE13_002823</name>
</gene>
<feature type="domain" description="Homogentisate 1,2-dioxygenase N-terminal" evidence="7">
    <location>
        <begin position="114"/>
        <end position="251"/>
    </location>
</feature>
<evidence type="ECO:0000256" key="4">
    <source>
        <dbReference type="ARBA" id="ARBA00022964"/>
    </source>
</evidence>
<evidence type="ECO:0000313" key="8">
    <source>
        <dbReference type="EMBL" id="MET4577712.1"/>
    </source>
</evidence>
<keyword evidence="6" id="KW-0408">Iron</keyword>
<dbReference type="InterPro" id="IPR046452">
    <property type="entry name" value="HgmA_N"/>
</dbReference>
<dbReference type="InterPro" id="IPR011051">
    <property type="entry name" value="RmlC_Cupin_sf"/>
</dbReference>
<dbReference type="RefSeq" id="WP_354444321.1">
    <property type="nucleotide sequence ID" value="NZ_JBEPSH010000005.1"/>
</dbReference>
<sequence length="391" mass="43669">MPYFMQMGDIPRKRFSQFQRPEGGLYAAEVMGEEGFSSNMSLLYHRHAPSAVTKCDVVAHPQQEQEGLTPNHPLLPRLFTTTGLQTSADPVLDRTVLCGNSDVRVSFMVSEKPSSLYRNAQGGELLYVHDGSARLETVFGSIDVARGDYVVIPKATTHRWVPTGSEPLRALVFETAGHVRPPRRYLTAYGQYNQEAPYSELDLRRPQGPMLTEGREVDVLVKNRNGLTRYTYQRHPFDVVGWFGCNYPYALNISDFSPITGSFHRPPPVHQVFEAPGCVFCNFVPRMLDYDPRAMPIPSYHSNVDSDELIFYAEGNFFSRKGSGIERGALSLHPAGHIHGPHPDAYQGGAARVGQHTEECAVMLDTFKPLLLGGAALSSERPDYYTSWNAR</sequence>
<evidence type="ECO:0000256" key="3">
    <source>
        <dbReference type="ARBA" id="ARBA00022723"/>
    </source>
</evidence>
<dbReference type="InterPro" id="IPR005708">
    <property type="entry name" value="Homogentis_dOase"/>
</dbReference>
<evidence type="ECO:0000256" key="5">
    <source>
        <dbReference type="ARBA" id="ARBA00023002"/>
    </source>
</evidence>
<accession>A0ABV2Q9M4</accession>